<dbReference type="RefSeq" id="WP_192981313.1">
    <property type="nucleotide sequence ID" value="NZ_BKBH01000056.1"/>
</dbReference>
<feature type="transmembrane region" description="Helical" evidence="1">
    <location>
        <begin position="64"/>
        <end position="85"/>
    </location>
</feature>
<keyword evidence="1" id="KW-1133">Transmembrane helix</keyword>
<evidence type="ECO:0000313" key="3">
    <source>
        <dbReference type="Proteomes" id="UP001625374"/>
    </source>
</evidence>
<reference evidence="2 3" key="1">
    <citation type="submission" date="2024-08" db="EMBL/GenBank/DDBJ databases">
        <authorList>
            <person name="Arias E."/>
        </authorList>
    </citation>
    <scope>NUCLEOTIDE SEQUENCE [LARGE SCALE GENOMIC DNA]</scope>
    <source>
        <strain evidence="2 3">FAM 24106</strain>
    </source>
</reference>
<organism evidence="2 3">
    <name type="scientific">Marinilactibacillus psychrotolerans</name>
    <dbReference type="NCBI Taxonomy" id="191770"/>
    <lineage>
        <taxon>Bacteria</taxon>
        <taxon>Bacillati</taxon>
        <taxon>Bacillota</taxon>
        <taxon>Bacilli</taxon>
        <taxon>Lactobacillales</taxon>
        <taxon>Carnobacteriaceae</taxon>
        <taxon>Marinilactibacillus</taxon>
    </lineage>
</organism>
<evidence type="ECO:0000313" key="2">
    <source>
        <dbReference type="EMBL" id="MFL2102886.1"/>
    </source>
</evidence>
<dbReference type="EMBL" id="JBGQQK010000015">
    <property type="protein sequence ID" value="MFL2102886.1"/>
    <property type="molecule type" value="Genomic_DNA"/>
</dbReference>
<keyword evidence="1" id="KW-0812">Transmembrane</keyword>
<keyword evidence="3" id="KW-1185">Reference proteome</keyword>
<evidence type="ECO:0000256" key="1">
    <source>
        <dbReference type="SAM" id="Phobius"/>
    </source>
</evidence>
<dbReference type="Proteomes" id="UP001625374">
    <property type="component" value="Unassembled WGS sequence"/>
</dbReference>
<proteinExistence type="predicted"/>
<feature type="transmembrane region" description="Helical" evidence="1">
    <location>
        <begin position="9"/>
        <end position="34"/>
    </location>
</feature>
<protein>
    <submittedName>
        <fullName evidence="2">Uncharacterized protein</fullName>
    </submittedName>
</protein>
<comment type="caution">
    <text evidence="2">The sequence shown here is derived from an EMBL/GenBank/DDBJ whole genome shotgun (WGS) entry which is preliminary data.</text>
</comment>
<accession>A0ABW8UJ06</accession>
<gene>
    <name evidence="2" type="ORF">ACEN37_06415</name>
</gene>
<sequence length="91" mass="10425">MKINFDKWLIIGLITSILSIIIGYTIGYILWAIFIPTQDYNLSTDEQLRAAQKEAAINYPLGGFLLRLGFIGLAITTLGYLWRFIQSKRQK</sequence>
<keyword evidence="1" id="KW-0472">Membrane</keyword>
<name>A0ABW8UJ06_9LACT</name>